<dbReference type="EMBL" id="MU154564">
    <property type="protein sequence ID" value="KAF9495227.1"/>
    <property type="molecule type" value="Genomic_DNA"/>
</dbReference>
<dbReference type="AlphaFoldDB" id="A0A9P5ZXD7"/>
<organism evidence="1 2">
    <name type="scientific">Pleurotus eryngii</name>
    <name type="common">Boletus of the steppes</name>
    <dbReference type="NCBI Taxonomy" id="5323"/>
    <lineage>
        <taxon>Eukaryota</taxon>
        <taxon>Fungi</taxon>
        <taxon>Dikarya</taxon>
        <taxon>Basidiomycota</taxon>
        <taxon>Agaricomycotina</taxon>
        <taxon>Agaricomycetes</taxon>
        <taxon>Agaricomycetidae</taxon>
        <taxon>Agaricales</taxon>
        <taxon>Pleurotineae</taxon>
        <taxon>Pleurotaceae</taxon>
        <taxon>Pleurotus</taxon>
    </lineage>
</organism>
<proteinExistence type="predicted"/>
<name>A0A9P5ZXD7_PLEER</name>
<protein>
    <submittedName>
        <fullName evidence="1">Uncharacterized protein</fullName>
    </submittedName>
</protein>
<evidence type="ECO:0000313" key="1">
    <source>
        <dbReference type="EMBL" id="KAF9495227.1"/>
    </source>
</evidence>
<dbReference type="Proteomes" id="UP000807025">
    <property type="component" value="Unassembled WGS sequence"/>
</dbReference>
<reference evidence="1" key="1">
    <citation type="submission" date="2020-11" db="EMBL/GenBank/DDBJ databases">
        <authorList>
            <consortium name="DOE Joint Genome Institute"/>
            <person name="Ahrendt S."/>
            <person name="Riley R."/>
            <person name="Andreopoulos W."/>
            <person name="Labutti K."/>
            <person name="Pangilinan J."/>
            <person name="Ruiz-Duenas F.J."/>
            <person name="Barrasa J.M."/>
            <person name="Sanchez-Garcia M."/>
            <person name="Camarero S."/>
            <person name="Miyauchi S."/>
            <person name="Serrano A."/>
            <person name="Linde D."/>
            <person name="Babiker R."/>
            <person name="Drula E."/>
            <person name="Ayuso-Fernandez I."/>
            <person name="Pacheco R."/>
            <person name="Padilla G."/>
            <person name="Ferreira P."/>
            <person name="Barriuso J."/>
            <person name="Kellner H."/>
            <person name="Castanera R."/>
            <person name="Alfaro M."/>
            <person name="Ramirez L."/>
            <person name="Pisabarro A.G."/>
            <person name="Kuo A."/>
            <person name="Tritt A."/>
            <person name="Lipzen A."/>
            <person name="He G."/>
            <person name="Yan M."/>
            <person name="Ng V."/>
            <person name="Cullen D."/>
            <person name="Martin F."/>
            <person name="Rosso M.-N."/>
            <person name="Henrissat B."/>
            <person name="Hibbett D."/>
            <person name="Martinez A.T."/>
            <person name="Grigoriev I.V."/>
        </authorList>
    </citation>
    <scope>NUCLEOTIDE SEQUENCE</scope>
    <source>
        <strain evidence="1">ATCC 90797</strain>
    </source>
</reference>
<evidence type="ECO:0000313" key="2">
    <source>
        <dbReference type="Proteomes" id="UP000807025"/>
    </source>
</evidence>
<gene>
    <name evidence="1" type="ORF">BDN71DRAFT_1447874</name>
</gene>
<sequence>MIPQEPRGLSVTNTIPLLILALGRHALPARFDSKTALGHIAYFSIISTRDRILSRAAFGVQAIGGINITVQLHHQ</sequence>
<keyword evidence="2" id="KW-1185">Reference proteome</keyword>
<comment type="caution">
    <text evidence="1">The sequence shown here is derived from an EMBL/GenBank/DDBJ whole genome shotgun (WGS) entry which is preliminary data.</text>
</comment>
<accession>A0A9P5ZXD7</accession>